<feature type="region of interest" description="Disordered" evidence="2">
    <location>
        <begin position="1539"/>
        <end position="1560"/>
    </location>
</feature>
<dbReference type="InterPro" id="IPR045167">
    <property type="entry name" value="Hobbit"/>
</dbReference>
<feature type="region of interest" description="Disordered" evidence="2">
    <location>
        <begin position="2298"/>
        <end position="2318"/>
    </location>
</feature>
<dbReference type="OrthoDB" id="1562405at2759"/>
<keyword evidence="1" id="KW-0175">Coiled coil</keyword>
<comment type="caution">
    <text evidence="4">The sequence shown here is derived from an EMBL/GenBank/DDBJ whole genome shotgun (WGS) entry which is preliminary data.</text>
</comment>
<feature type="coiled-coil region" evidence="1">
    <location>
        <begin position="1845"/>
        <end position="1910"/>
    </location>
</feature>
<feature type="region of interest" description="Disordered" evidence="2">
    <location>
        <begin position="228"/>
        <end position="256"/>
    </location>
</feature>
<evidence type="ECO:0000256" key="1">
    <source>
        <dbReference type="SAM" id="Coils"/>
    </source>
</evidence>
<evidence type="ECO:0000313" key="5">
    <source>
        <dbReference type="Proteomes" id="UP000522663"/>
    </source>
</evidence>
<feature type="region of interest" description="Disordered" evidence="2">
    <location>
        <begin position="2226"/>
        <end position="2245"/>
    </location>
</feature>
<protein>
    <submittedName>
        <fullName evidence="4">K0100 protein</fullName>
    </submittedName>
</protein>
<dbReference type="Proteomes" id="UP000522663">
    <property type="component" value="Unassembled WGS sequence"/>
</dbReference>
<feature type="non-terminal residue" evidence="4">
    <location>
        <position position="1"/>
    </location>
</feature>
<evidence type="ECO:0000256" key="2">
    <source>
        <dbReference type="SAM" id="MobiDB-lite"/>
    </source>
</evidence>
<feature type="region of interest" description="Disordered" evidence="2">
    <location>
        <begin position="701"/>
        <end position="732"/>
    </location>
</feature>
<name>A0A7K9YI46_9GALL</name>
<feature type="domain" description="FMP27/BLTP2/Hobbit GFWDK motif-containing RBG unit" evidence="3">
    <location>
        <begin position="1033"/>
        <end position="1165"/>
    </location>
</feature>
<dbReference type="SMART" id="SM01214">
    <property type="entry name" value="Fmp27_GFWDK"/>
    <property type="match status" value="1"/>
</dbReference>
<feature type="non-terminal residue" evidence="4">
    <location>
        <position position="2345"/>
    </location>
</feature>
<feature type="compositionally biased region" description="Low complexity" evidence="2">
    <location>
        <begin position="704"/>
        <end position="727"/>
    </location>
</feature>
<evidence type="ECO:0000313" key="4">
    <source>
        <dbReference type="EMBL" id="NXJ07741.1"/>
    </source>
</evidence>
<dbReference type="Pfam" id="PF10344">
    <property type="entry name" value="Hobbit"/>
    <property type="match status" value="4"/>
</dbReference>
<evidence type="ECO:0000259" key="3">
    <source>
        <dbReference type="SMART" id="SM01214"/>
    </source>
</evidence>
<sequence>RWLACRLAVTWCRQKLQAELKIGSFGFFWAQDISLKFQQEQQTVEIDNIWISSKLSRELPRYFELCFGEVRIRTDLQKGHGLQPSFPEAPKEADDGKNKADLPLKPSLLRLLSQLFSIHMDSINIMVLHVATSESLWHIQASKTRLLLNGDGKSLNCEVNLTKLNSKVLRSSQLDNTCLAELALALSISLEISSKRRLVGVRLSVRTLQAELHEGLFCSPLLHRVTARAPQPSPEPPCDTVFPAPDPGESPKSPSLLSRDTLQLIPRRVEVKLESTSLVLSMNSQKRHLTWSLKLLQFLYQREEEQIPLRNFTPTSDLDQMSVDLQLEGNTAHFCSFPSPDGLLLSQSRQRIVCLNSLKTSVQVTAIDLSAAVLLNTCIIHYRHQEFSHWLGLLAQEHRHHLTPVPSQGHKGSYPQIIAPIILCASLSNVNVSVQLGDTPPFALGFNSISADYQHLRPQSVHQRAVLAVDHLCWRVGNDSHIQRAPHPPNMHVWGEALILDSFNLQGSYNQPLGMSSSQSDTLFLDCTIRGLQVESSDTCTECLARVLPLFCPQPSAAELAMQPSSASSEPWVLLWKVDLKVEDVNLFTLSAVVGALELRLDTLTVLGSAESCTVSVQGMVLALVKSITEKMQPCCKAPAIPNPVASLSMLSITYHSSIRSLEVQCGEGLTVLWSPPDHMHLYHHTLATLQCLEALQSALGHRTPPSLSPASPASPVATPTETTEPLQPDGAPPKRLLSLSLELSSAKVTAFVSEANYISLAAERTSVSWHGGALHGYCPELAAGFDGHSIFSFKEVEVKLLPELEEVILHRCAFPTLHTLRNRGWAFSFASVTIEFPYQYDFSRTLDAAVGVQKWLKGLHRRGRPASTALPPDLLLKVAHFSWVFLDDVFEVKLRDNYELMKDESKESAKRLQLLDAKVAALRKQHGELLPARKIEELYASLEKKNIEIYIQRSRRLYANTPMRRALLTWTLAHLELVAMADESFHGTERVVEQMRDIDSVSPFPPEGLEMVTQWCRMMKGSVGSFFVRIRDYPRYLFEIRNWQLSGRLIGAEQCGQACSRRRQVLKLGLPWGDATVERNMPPLKFYHDFHSEISQYTIVWGPCWDPAWTLIGQCVDLLTKPSEDPSAPLPWWDKSRLLFHGDWHMDIEQANLHQLATEDPYNTTENMHWEWSHLSFHWKPGQFIFKGNLDINVRTASKYDDCCFLHLPDLCMTLDLQWLCHGNPHDHHGVVLRSPEFVPEVPVGQQYDSYRAFRSENLNLSIRMDLTRPSEEHSQPRILLYSSTLRWMQNFWATWTSVTRPICRGKLFNNMKPSKKKLGQHYKQLSYTALFPQLQASPGDGLLVLSPSLPSSHPLLPAHLQVHYWASFAQQRGIQVECCQGHIFTRGTQRLIPQAGTVMRRLISEWNITQMVSDLSQVTVHLMASTCDENADHRLDTLVKKTHLLSLSSLTYQRHSNRTAEEELPLRDGDDGFHTHQLHLVDLRASWTTTNRDIAFGLYDGYKKAAVLKRNLSTEALKGLKIDTQLQAKKLKRGPLSSHSVPAKVTAPITSGRPERASSGGAYMLQKLIEETDKFVVFTEEESGASEQLCGIAACQTDDIYNRNCLIELVNCQMVLRGAETEGCVIVSAAKAQLLQCQHHPAWYGDTLKQKTSWTCLLDGMQYFATTESSPTEREHGQLWLEVKNIEEHRQRSLDSVQELMESGQAVGGMVSTTTDWNQPSEAQQTQQVQRIISRCSCRMYYISYSHDIDPELATQIKPPETPANQEKEDLLKKQEGAVDTFTLIHHDLEISTNPAQYAMILDIVNNLLLHVEPKRKEHSEKKQRVRFQLEISSNPEEQRSSILHLQEAVRQHVAQIRQLEKQMYSNVKSLQDDSKNENLLDLNHKLQQQLSQEKADLQLESEELNILIRCFKDFQLQRANKMELRKQQEDVSVARRTEFYFAQARWRLTEEDGQLGIAELELQRFLYSKVNKSDDTAEHLLELGWVTMNNLLPNAVYKARGAAPRPGDLEVTRPWGCPHSAHPLSSLQVVLRPQSSCQSGRQLALRIFSKVRPPVGGISIKEHFEVLGLCWEVAAQEQYSSSSNTSLSLQVNVVPLTIQLTHQFFHRMMGFFFPGRNVEEEEVGDEEDKSKLVTTGIPVVKPRQLIGADDSLGPGKGVTQGLNRTSGVRRSFRKAPEHPVDDIDKMKERAAMNNSFIYIKIPQVPLCVSYKVRGQGDVGGVRGTACHSARTPPPPAQGEKNSVDWGDLNLVLPCLEYHNNTWTWLDFAMAVKRDSRKALVAQVIKEKLRLKPAAGAEARGKLENKSDGTIQQQEEDEKARLLIGLSVGEKNPSKKSIFGRRK</sequence>
<reference evidence="4 5" key="1">
    <citation type="submission" date="2019-09" db="EMBL/GenBank/DDBJ databases">
        <title>Bird 10,000 Genomes (B10K) Project - Family phase.</title>
        <authorList>
            <person name="Zhang G."/>
        </authorList>
    </citation>
    <scope>NUCLEOTIDE SEQUENCE [LARGE SCALE GENOMIC DNA]</scope>
    <source>
        <strain evidence="4">B10K-DU-001-53</strain>
        <tissue evidence="4">Muscle</tissue>
    </source>
</reference>
<proteinExistence type="predicted"/>
<accession>A0A7K9YI46</accession>
<organism evidence="4 5">
    <name type="scientific">Odontophorus gujanensis</name>
    <name type="common">marbled wood quail</name>
    <dbReference type="NCBI Taxonomy" id="886794"/>
    <lineage>
        <taxon>Eukaryota</taxon>
        <taxon>Metazoa</taxon>
        <taxon>Chordata</taxon>
        <taxon>Craniata</taxon>
        <taxon>Vertebrata</taxon>
        <taxon>Euteleostomi</taxon>
        <taxon>Archelosauria</taxon>
        <taxon>Archosauria</taxon>
        <taxon>Dinosauria</taxon>
        <taxon>Saurischia</taxon>
        <taxon>Theropoda</taxon>
        <taxon>Coelurosauria</taxon>
        <taxon>Aves</taxon>
        <taxon>Neognathae</taxon>
        <taxon>Galloanserae</taxon>
        <taxon>Galliformes</taxon>
        <taxon>Odontophoridae</taxon>
        <taxon>Odontophorus</taxon>
    </lineage>
</organism>
<dbReference type="EMBL" id="VXAB01004665">
    <property type="protein sequence ID" value="NXJ07741.1"/>
    <property type="molecule type" value="Genomic_DNA"/>
</dbReference>
<dbReference type="PANTHER" id="PTHR15678:SF6">
    <property type="entry name" value="BRIDGE-LIKE LIPID TRANSFER PROTEIN FAMILY MEMBER 2"/>
    <property type="match status" value="1"/>
</dbReference>
<dbReference type="PANTHER" id="PTHR15678">
    <property type="entry name" value="ANTIGEN MLAA-22-RELATED"/>
    <property type="match status" value="1"/>
</dbReference>
<dbReference type="InterPro" id="IPR019441">
    <property type="entry name" value="FMP27/BLTP2/Hobbit_GFWDK_RBG"/>
</dbReference>
<gene>
    <name evidence="4" type="ORF">ODOGUJ_R00945</name>
</gene>
<keyword evidence="5" id="KW-1185">Reference proteome</keyword>